<keyword evidence="2" id="KW-0999">Mitochondrion inner membrane</keyword>
<comment type="subunit">
    <text evidence="8">Heterodimer of 2 subunits, IMP1A/B and IMP12.</text>
</comment>
<keyword evidence="12" id="KW-1185">Reference proteome</keyword>
<organism evidence="11 12">
    <name type="scientific">Apostasia shenzhenica</name>
    <dbReference type="NCBI Taxonomy" id="1088818"/>
    <lineage>
        <taxon>Eukaryota</taxon>
        <taxon>Viridiplantae</taxon>
        <taxon>Streptophyta</taxon>
        <taxon>Embryophyta</taxon>
        <taxon>Tracheophyta</taxon>
        <taxon>Spermatophyta</taxon>
        <taxon>Magnoliopsida</taxon>
        <taxon>Liliopsida</taxon>
        <taxon>Asparagales</taxon>
        <taxon>Orchidaceae</taxon>
        <taxon>Apostasioideae</taxon>
        <taxon>Apostasia</taxon>
    </lineage>
</organism>
<evidence type="ECO:0000256" key="3">
    <source>
        <dbReference type="ARBA" id="ARBA00022801"/>
    </source>
</evidence>
<keyword evidence="4" id="KW-0496">Mitochondrion</keyword>
<dbReference type="InterPro" id="IPR019533">
    <property type="entry name" value="Peptidase_S26"/>
</dbReference>
<dbReference type="Proteomes" id="UP000236161">
    <property type="component" value="Unassembled WGS sequence"/>
</dbReference>
<dbReference type="Pfam" id="PF10502">
    <property type="entry name" value="Peptidase_S26"/>
    <property type="match status" value="2"/>
</dbReference>
<comment type="subcellular location">
    <subcellularLocation>
        <location evidence="1">Mitochondrion inner membrane</location>
    </subcellularLocation>
</comment>
<dbReference type="OrthoDB" id="308440at2759"/>
<dbReference type="PANTHER" id="PTHR12383">
    <property type="entry name" value="PROTEASE FAMILY S26 MITOCHONDRIAL INNER MEMBRANE PROTEASE-RELATED"/>
    <property type="match status" value="1"/>
</dbReference>
<dbReference type="Gene3D" id="2.10.109.10">
    <property type="entry name" value="Umud Fragment, subunit A"/>
    <property type="match status" value="1"/>
</dbReference>
<keyword evidence="5" id="KW-0472">Membrane</keyword>
<comment type="function">
    <text evidence="7">Catalyzes the removal of transit peptides required for the targeting of proteins from the mitochondrial matrix, across the inner membrane, into the inter-membrane space.</text>
</comment>
<evidence type="ECO:0000256" key="5">
    <source>
        <dbReference type="ARBA" id="ARBA00023136"/>
    </source>
</evidence>
<dbReference type="EC" id="3.4.21.-" evidence="11"/>
<dbReference type="EMBL" id="KZ451930">
    <property type="protein sequence ID" value="PKA61447.1"/>
    <property type="molecule type" value="Genomic_DNA"/>
</dbReference>
<evidence type="ECO:0000256" key="8">
    <source>
        <dbReference type="ARBA" id="ARBA00064368"/>
    </source>
</evidence>
<dbReference type="STRING" id="1088818.A0A2I0B0X0"/>
<proteinExistence type="inferred from homology"/>
<dbReference type="PRINTS" id="PR00727">
    <property type="entry name" value="LEADERPTASE"/>
</dbReference>
<evidence type="ECO:0000256" key="9">
    <source>
        <dbReference type="PIRSR" id="PIRSR600223-1"/>
    </source>
</evidence>
<evidence type="ECO:0000256" key="2">
    <source>
        <dbReference type="ARBA" id="ARBA00022792"/>
    </source>
</evidence>
<dbReference type="PANTHER" id="PTHR12383:SF16">
    <property type="entry name" value="MITOCHONDRIAL INNER MEMBRANE PROTEASE SUBUNIT 1"/>
    <property type="match status" value="1"/>
</dbReference>
<evidence type="ECO:0000259" key="10">
    <source>
        <dbReference type="Pfam" id="PF10502"/>
    </source>
</evidence>
<feature type="active site" evidence="9">
    <location>
        <position position="113"/>
    </location>
</feature>
<reference evidence="11 12" key="1">
    <citation type="journal article" date="2017" name="Nature">
        <title>The Apostasia genome and the evolution of orchids.</title>
        <authorList>
            <person name="Zhang G.Q."/>
            <person name="Liu K.W."/>
            <person name="Li Z."/>
            <person name="Lohaus R."/>
            <person name="Hsiao Y.Y."/>
            <person name="Niu S.C."/>
            <person name="Wang J.Y."/>
            <person name="Lin Y.C."/>
            <person name="Xu Q."/>
            <person name="Chen L.J."/>
            <person name="Yoshida K."/>
            <person name="Fujiwara S."/>
            <person name="Wang Z.W."/>
            <person name="Zhang Y.Q."/>
            <person name="Mitsuda N."/>
            <person name="Wang M."/>
            <person name="Liu G.H."/>
            <person name="Pecoraro L."/>
            <person name="Huang H.X."/>
            <person name="Xiao X.J."/>
            <person name="Lin M."/>
            <person name="Wu X.Y."/>
            <person name="Wu W.L."/>
            <person name="Chen Y.Y."/>
            <person name="Chang S.B."/>
            <person name="Sakamoto S."/>
            <person name="Ohme-Takagi M."/>
            <person name="Yagi M."/>
            <person name="Zeng S.J."/>
            <person name="Shen C.Y."/>
            <person name="Yeh C.M."/>
            <person name="Luo Y.B."/>
            <person name="Tsai W.C."/>
            <person name="Van de Peer Y."/>
            <person name="Liu Z.J."/>
        </authorList>
    </citation>
    <scope>NUCLEOTIDE SEQUENCE [LARGE SCALE GENOMIC DNA]</scope>
    <source>
        <strain evidence="12">cv. Shenzhen</strain>
        <tissue evidence="11">Stem</tissue>
    </source>
</reference>
<evidence type="ECO:0000256" key="4">
    <source>
        <dbReference type="ARBA" id="ARBA00023128"/>
    </source>
</evidence>
<dbReference type="GO" id="GO:0006627">
    <property type="term" value="P:protein processing involved in protein targeting to mitochondrion"/>
    <property type="evidence" value="ECO:0007669"/>
    <property type="project" value="TreeGrafter"/>
</dbReference>
<dbReference type="InterPro" id="IPR036286">
    <property type="entry name" value="LexA/Signal_pep-like_sf"/>
</dbReference>
<dbReference type="GO" id="GO:0006465">
    <property type="term" value="P:signal peptide processing"/>
    <property type="evidence" value="ECO:0007669"/>
    <property type="project" value="InterPro"/>
</dbReference>
<feature type="domain" description="Peptidase S26" evidence="10">
    <location>
        <begin position="135"/>
        <end position="176"/>
    </location>
</feature>
<comment type="similarity">
    <text evidence="6">Belongs to the peptidase S26 family. IMP1 subfamily.</text>
</comment>
<evidence type="ECO:0000313" key="11">
    <source>
        <dbReference type="EMBL" id="PKA61447.1"/>
    </source>
</evidence>
<dbReference type="InterPro" id="IPR000223">
    <property type="entry name" value="Pept_S26A_signal_pept_1"/>
</dbReference>
<gene>
    <name evidence="11" type="primary">TPP2</name>
    <name evidence="11" type="ORF">AXF42_Ash014364</name>
</gene>
<evidence type="ECO:0000256" key="7">
    <source>
        <dbReference type="ARBA" id="ARBA00054895"/>
    </source>
</evidence>
<dbReference type="InterPro" id="IPR052064">
    <property type="entry name" value="Mito_IMP1_subunit"/>
</dbReference>
<dbReference type="SUPFAM" id="SSF51306">
    <property type="entry name" value="LexA/Signal peptidase"/>
    <property type="match status" value="1"/>
</dbReference>
<feature type="domain" description="Peptidase S26" evidence="10">
    <location>
        <begin position="42"/>
        <end position="126"/>
    </location>
</feature>
<dbReference type="CDD" id="cd06530">
    <property type="entry name" value="S26_SPase_I"/>
    <property type="match status" value="1"/>
</dbReference>
<dbReference type="FunFam" id="2.10.109.10:FF:000014">
    <property type="entry name" value="Inner membrane protease subunit 1"/>
    <property type="match status" value="1"/>
</dbReference>
<dbReference type="GO" id="GO:0004252">
    <property type="term" value="F:serine-type endopeptidase activity"/>
    <property type="evidence" value="ECO:0007669"/>
    <property type="project" value="InterPro"/>
</dbReference>
<evidence type="ECO:0000256" key="1">
    <source>
        <dbReference type="ARBA" id="ARBA00004273"/>
    </source>
</evidence>
<evidence type="ECO:0000313" key="12">
    <source>
        <dbReference type="Proteomes" id="UP000236161"/>
    </source>
</evidence>
<dbReference type="AlphaFoldDB" id="A0A2I0B0X0"/>
<name>A0A2I0B0X0_9ASPA</name>
<sequence length="181" mass="20104">MRAQFFSSPSRSPMAAGRFSTFFLRVAAVPWRIVASDAFDRVLLVTKTLCFAHVFNNYVCGINLVLGSSMLPTIDITGELVAVERISRRWGLISAGDIVTLRSPEEPMKIVAKRVLALEGDDVTYLADPTCEDSSKTILVPRGHVWVQGDNIYTSRDSRQFGPVPYGLIQGRAFCRVRTSF</sequence>
<keyword evidence="3 11" id="KW-0378">Hydrolase</keyword>
<dbReference type="GO" id="GO:0042720">
    <property type="term" value="C:mitochondrial inner membrane peptidase complex"/>
    <property type="evidence" value="ECO:0007669"/>
    <property type="project" value="TreeGrafter"/>
</dbReference>
<accession>A0A2I0B0X0</accession>
<evidence type="ECO:0000256" key="6">
    <source>
        <dbReference type="ARBA" id="ARBA00038445"/>
    </source>
</evidence>
<protein>
    <submittedName>
        <fullName evidence="11">Putative thylakoidal processing peptidase 2, chloroplastic</fullName>
        <ecNumber evidence="11">3.4.21.-</ecNumber>
    </submittedName>
</protein>
<feature type="active site" evidence="9">
    <location>
        <position position="69"/>
    </location>
</feature>